<dbReference type="SUPFAM" id="SSF82171">
    <property type="entry name" value="DPP6 N-terminal domain-like"/>
    <property type="match status" value="1"/>
</dbReference>
<organism evidence="2 3">
    <name type="scientific">Kibdelosporangium aridum</name>
    <dbReference type="NCBI Taxonomy" id="2030"/>
    <lineage>
        <taxon>Bacteria</taxon>
        <taxon>Bacillati</taxon>
        <taxon>Actinomycetota</taxon>
        <taxon>Actinomycetes</taxon>
        <taxon>Pseudonocardiales</taxon>
        <taxon>Pseudonocardiaceae</taxon>
        <taxon>Kibdelosporangium</taxon>
    </lineage>
</organism>
<comment type="caution">
    <text evidence="2">The sequence shown here is derived from an EMBL/GenBank/DDBJ whole genome shotgun (WGS) entry which is preliminary data.</text>
</comment>
<feature type="signal peptide" evidence="1">
    <location>
        <begin position="1"/>
        <end position="19"/>
    </location>
</feature>
<feature type="chain" id="PRO_5019232508" description="Lipoprotein LpqB beta-propeller domain-containing protein" evidence="1">
    <location>
        <begin position="20"/>
        <end position="364"/>
    </location>
</feature>
<dbReference type="RefSeq" id="WP_125728530.1">
    <property type="nucleotide sequence ID" value="NZ_QHKI01000093.1"/>
</dbReference>
<protein>
    <recommendedName>
        <fullName evidence="4">Lipoprotein LpqB beta-propeller domain-containing protein</fullName>
    </recommendedName>
</protein>
<evidence type="ECO:0000313" key="3">
    <source>
        <dbReference type="Proteomes" id="UP000287547"/>
    </source>
</evidence>
<proteinExistence type="predicted"/>
<evidence type="ECO:0000256" key="1">
    <source>
        <dbReference type="SAM" id="SignalP"/>
    </source>
</evidence>
<evidence type="ECO:0000313" key="2">
    <source>
        <dbReference type="EMBL" id="RSM64815.1"/>
    </source>
</evidence>
<evidence type="ECO:0008006" key="4">
    <source>
        <dbReference type="Google" id="ProtNLM"/>
    </source>
</evidence>
<dbReference type="AlphaFoldDB" id="A0A428YB45"/>
<gene>
    <name evidence="2" type="ORF">DMH04_50795</name>
</gene>
<dbReference type="EMBL" id="QHKI01000093">
    <property type="protein sequence ID" value="RSM64815.1"/>
    <property type="molecule type" value="Genomic_DNA"/>
</dbReference>
<reference evidence="2 3" key="1">
    <citation type="submission" date="2018-05" db="EMBL/GenBank/DDBJ databases">
        <title>Evolution of GPA BGCs.</title>
        <authorList>
            <person name="Waglechner N."/>
            <person name="Wright G.D."/>
        </authorList>
    </citation>
    <scope>NUCLEOTIDE SEQUENCE [LARGE SCALE GENOMIC DNA]</scope>
    <source>
        <strain evidence="2 3">A82846</strain>
    </source>
</reference>
<accession>A0A428YB45</accession>
<sequence length="364" mass="38821">MRKNVSWLVALTLALPACTSTDNNTKLHSATPFFTDQTIHLPNGTAPKLAKVPLARLAGTDGPAAVQAPGNRIVYVTYDQKTDLNQLRAEQEGTVLGRSSVRIATPTDDNLLVDGAFAPAVAPDGRIAVGLLDDPDDRHLRPRLASIAVLDPTSPSPTRWTAASELLTPIAWAGPHLIYAAPDGPGMPNLRVTSGPGTDRPLAEHAALVAIAPDHDRVLLAIETGPDQQRALEIRSATTGAQLARLQDTGLRWTGLGSWSTTGITVIGAPDPDHLESLDLDENLNSRTKKTYPLPQQMTSPPTETAVIPNRHEFSATTSLTNTHAPNVTWVLLTCSLDKPTCTHQNLTPGHQNIGFLTNPSTPT</sequence>
<name>A0A428YB45_KIBAR</name>
<dbReference type="Proteomes" id="UP000287547">
    <property type="component" value="Unassembled WGS sequence"/>
</dbReference>
<keyword evidence="1" id="KW-0732">Signal</keyword>